<sequence>MLIANIANIANIVPRELGVDCTPSSVFNLSQSADVHGVARYRALVRQTSCSYPRKPPFPNVSLEGSKNDVR</sequence>
<evidence type="ECO:0000313" key="2">
    <source>
        <dbReference type="Proteomes" id="UP001500840"/>
    </source>
</evidence>
<organism evidence="1 2">
    <name type="scientific">Novipirellula rosea</name>
    <dbReference type="NCBI Taxonomy" id="1031540"/>
    <lineage>
        <taxon>Bacteria</taxon>
        <taxon>Pseudomonadati</taxon>
        <taxon>Planctomycetota</taxon>
        <taxon>Planctomycetia</taxon>
        <taxon>Pirellulales</taxon>
        <taxon>Pirellulaceae</taxon>
        <taxon>Novipirellula</taxon>
    </lineage>
</organism>
<gene>
    <name evidence="1" type="ORF">GCM10023156_52700</name>
</gene>
<dbReference type="EMBL" id="BAABGA010000073">
    <property type="protein sequence ID" value="GAA4465207.1"/>
    <property type="molecule type" value="Genomic_DNA"/>
</dbReference>
<evidence type="ECO:0000313" key="1">
    <source>
        <dbReference type="EMBL" id="GAA4465207.1"/>
    </source>
</evidence>
<name>A0ABP8ND23_9BACT</name>
<accession>A0ABP8ND23</accession>
<comment type="caution">
    <text evidence="1">The sequence shown here is derived from an EMBL/GenBank/DDBJ whole genome shotgun (WGS) entry which is preliminary data.</text>
</comment>
<reference evidence="2" key="1">
    <citation type="journal article" date="2019" name="Int. J. Syst. Evol. Microbiol.">
        <title>The Global Catalogue of Microorganisms (GCM) 10K type strain sequencing project: providing services to taxonomists for standard genome sequencing and annotation.</title>
        <authorList>
            <consortium name="The Broad Institute Genomics Platform"/>
            <consortium name="The Broad Institute Genome Sequencing Center for Infectious Disease"/>
            <person name="Wu L."/>
            <person name="Ma J."/>
        </authorList>
    </citation>
    <scope>NUCLEOTIDE SEQUENCE [LARGE SCALE GENOMIC DNA]</scope>
    <source>
        <strain evidence="2">JCM 17759</strain>
    </source>
</reference>
<dbReference type="Proteomes" id="UP001500840">
    <property type="component" value="Unassembled WGS sequence"/>
</dbReference>
<proteinExistence type="predicted"/>
<keyword evidence="2" id="KW-1185">Reference proteome</keyword>
<protein>
    <submittedName>
        <fullName evidence="1">Uncharacterized protein</fullName>
    </submittedName>
</protein>